<dbReference type="PROSITE" id="PS50893">
    <property type="entry name" value="ABC_TRANSPORTER_2"/>
    <property type="match status" value="1"/>
</dbReference>
<name>A0ABR9BDC0_9RHOO</name>
<sequence>MSIEARFRVDRGGFVLDVDLSLPARGVSALFGRSGSGKTTLLRCVAGLEQAAGGRLVVNGETWQDGVTFLPTHKRPLGYVFQEASLFPHLDAAANMRYGLRRTPAGERRVGWDEVIELLGIGHLLTRYPDALSGGERQRVALARALLTSPRLLLMDEPLSALDHARKQEILPYLERLHDELDIPVLYVSHAPDEVARLADHVVLMEDGRVVTSGGLQDTLARLDLPLAFAEDAGVVIEARVGHHDERYHLTRLDFPGGHVFVARRPEAPGNRLRFRVHARDVSLAFCKVEGTSITNLLPAMVSEIADADTPAHVLVRLEAEGTPLIARITRRSLDQLQIEPGLRMWAQIKAVALLG</sequence>
<keyword evidence="13" id="KW-1185">Reference proteome</keyword>
<evidence type="ECO:0000256" key="8">
    <source>
        <dbReference type="ARBA" id="ARBA00023136"/>
    </source>
</evidence>
<dbReference type="PANTHER" id="PTHR43514:SF10">
    <property type="entry name" value="MOLYBDENUM IMPORT ATP-BINDING PROTEIN MODC 2"/>
    <property type="match status" value="1"/>
</dbReference>
<evidence type="ECO:0000259" key="10">
    <source>
        <dbReference type="PROSITE" id="PS50893"/>
    </source>
</evidence>
<dbReference type="EMBL" id="JACYTO010000002">
    <property type="protein sequence ID" value="MBD8504008.1"/>
    <property type="molecule type" value="Genomic_DNA"/>
</dbReference>
<dbReference type="NCBIfam" id="TIGR02142">
    <property type="entry name" value="modC_ABC"/>
    <property type="match status" value="1"/>
</dbReference>
<dbReference type="SMART" id="SM00382">
    <property type="entry name" value="AAA"/>
    <property type="match status" value="1"/>
</dbReference>
<dbReference type="PANTHER" id="PTHR43514">
    <property type="entry name" value="ABC TRANSPORTER I FAMILY MEMBER 10"/>
    <property type="match status" value="1"/>
</dbReference>
<feature type="domain" description="Mop" evidence="11">
    <location>
        <begin position="291"/>
        <end position="356"/>
    </location>
</feature>
<dbReference type="InterPro" id="IPR003593">
    <property type="entry name" value="AAA+_ATPase"/>
</dbReference>
<keyword evidence="6 12" id="KW-0067">ATP-binding</keyword>
<dbReference type="InterPro" id="IPR011868">
    <property type="entry name" value="ModC_ABC_ATP-bd"/>
</dbReference>
<evidence type="ECO:0000256" key="5">
    <source>
        <dbReference type="ARBA" id="ARBA00022741"/>
    </source>
</evidence>
<evidence type="ECO:0000313" key="12">
    <source>
        <dbReference type="EMBL" id="MBD8504008.1"/>
    </source>
</evidence>
<accession>A0ABR9BDC0</accession>
<keyword evidence="4" id="KW-0997">Cell inner membrane</keyword>
<dbReference type="SUPFAM" id="SSF50331">
    <property type="entry name" value="MOP-like"/>
    <property type="match status" value="1"/>
</dbReference>
<evidence type="ECO:0000259" key="11">
    <source>
        <dbReference type="PROSITE" id="PS51866"/>
    </source>
</evidence>
<dbReference type="InterPro" id="IPR004606">
    <property type="entry name" value="Mop_domain"/>
</dbReference>
<dbReference type="GO" id="GO:0005524">
    <property type="term" value="F:ATP binding"/>
    <property type="evidence" value="ECO:0007669"/>
    <property type="project" value="UniProtKB-KW"/>
</dbReference>
<evidence type="ECO:0000256" key="4">
    <source>
        <dbReference type="ARBA" id="ARBA00022519"/>
    </source>
</evidence>
<dbReference type="InterPro" id="IPR017871">
    <property type="entry name" value="ABC_transporter-like_CS"/>
</dbReference>
<dbReference type="PROSITE" id="PS00211">
    <property type="entry name" value="ABC_TRANSPORTER_1"/>
    <property type="match status" value="1"/>
</dbReference>
<evidence type="ECO:0000256" key="2">
    <source>
        <dbReference type="ARBA" id="ARBA00022475"/>
    </source>
</evidence>
<gene>
    <name evidence="12" type="primary">modC</name>
    <name evidence="12" type="ORF">IFO67_14020</name>
</gene>
<evidence type="ECO:0000313" key="13">
    <source>
        <dbReference type="Proteomes" id="UP000603602"/>
    </source>
</evidence>
<evidence type="ECO:0000256" key="7">
    <source>
        <dbReference type="ARBA" id="ARBA00022967"/>
    </source>
</evidence>
<dbReference type="InterPro" id="IPR005116">
    <property type="entry name" value="Transp-assoc_OB_typ1"/>
</dbReference>
<dbReference type="InterPro" id="IPR050334">
    <property type="entry name" value="Molybdenum_import_ModC"/>
</dbReference>
<dbReference type="PROSITE" id="PS51866">
    <property type="entry name" value="MOP"/>
    <property type="match status" value="1"/>
</dbReference>
<keyword evidence="2" id="KW-1003">Cell membrane</keyword>
<comment type="caution">
    <text evidence="12">The sequence shown here is derived from an EMBL/GenBank/DDBJ whole genome shotgun (WGS) entry which is preliminary data.</text>
</comment>
<organism evidence="12 13">
    <name type="scientific">Thauera sedimentorum</name>
    <dbReference type="NCBI Taxonomy" id="2767595"/>
    <lineage>
        <taxon>Bacteria</taxon>
        <taxon>Pseudomonadati</taxon>
        <taxon>Pseudomonadota</taxon>
        <taxon>Betaproteobacteria</taxon>
        <taxon>Rhodocyclales</taxon>
        <taxon>Zoogloeaceae</taxon>
        <taxon>Thauera</taxon>
    </lineage>
</organism>
<dbReference type="Pfam" id="PF00005">
    <property type="entry name" value="ABC_tran"/>
    <property type="match status" value="1"/>
</dbReference>
<evidence type="ECO:0000256" key="1">
    <source>
        <dbReference type="ARBA" id="ARBA00022448"/>
    </source>
</evidence>
<keyword evidence="7" id="KW-1278">Translocase</keyword>
<dbReference type="Proteomes" id="UP000603602">
    <property type="component" value="Unassembled WGS sequence"/>
</dbReference>
<dbReference type="Pfam" id="PF03459">
    <property type="entry name" value="TOBE"/>
    <property type="match status" value="1"/>
</dbReference>
<keyword evidence="1" id="KW-0813">Transport</keyword>
<keyword evidence="8" id="KW-0472">Membrane</keyword>
<keyword evidence="3 9" id="KW-0500">Molybdenum</keyword>
<evidence type="ECO:0000256" key="9">
    <source>
        <dbReference type="PROSITE-ProRule" id="PRU01213"/>
    </source>
</evidence>
<dbReference type="RefSeq" id="WP_187718790.1">
    <property type="nucleotide sequence ID" value="NZ_JACTAH010000002.1"/>
</dbReference>
<dbReference type="InterPro" id="IPR027417">
    <property type="entry name" value="P-loop_NTPase"/>
</dbReference>
<dbReference type="InterPro" id="IPR008995">
    <property type="entry name" value="Mo/tungstate-bd_C_term_dom"/>
</dbReference>
<dbReference type="SUPFAM" id="SSF52540">
    <property type="entry name" value="P-loop containing nucleoside triphosphate hydrolases"/>
    <property type="match status" value="1"/>
</dbReference>
<feature type="domain" description="ABC transporter" evidence="10">
    <location>
        <begin position="1"/>
        <end position="232"/>
    </location>
</feature>
<dbReference type="Gene3D" id="3.40.50.300">
    <property type="entry name" value="P-loop containing nucleotide triphosphate hydrolases"/>
    <property type="match status" value="1"/>
</dbReference>
<evidence type="ECO:0000256" key="6">
    <source>
        <dbReference type="ARBA" id="ARBA00022840"/>
    </source>
</evidence>
<reference evidence="13" key="1">
    <citation type="submission" date="2023-07" db="EMBL/GenBank/DDBJ databases">
        <title>Thauera sp. CAU 1555 isolated from sand of Yaerae Beach.</title>
        <authorList>
            <person name="Kim W."/>
        </authorList>
    </citation>
    <scope>NUCLEOTIDE SEQUENCE [LARGE SCALE GENOMIC DNA]</scope>
    <source>
        <strain evidence="13">CAU 1555</strain>
    </source>
</reference>
<protein>
    <submittedName>
        <fullName evidence="12">Molybdenum ABC transporter ATP-binding protein</fullName>
    </submittedName>
</protein>
<proteinExistence type="predicted"/>
<keyword evidence="5" id="KW-0547">Nucleotide-binding</keyword>
<dbReference type="Gene3D" id="2.40.50.100">
    <property type="match status" value="1"/>
</dbReference>
<evidence type="ECO:0000256" key="3">
    <source>
        <dbReference type="ARBA" id="ARBA00022505"/>
    </source>
</evidence>
<dbReference type="InterPro" id="IPR003439">
    <property type="entry name" value="ABC_transporter-like_ATP-bd"/>
</dbReference>